<accession>A0ABV7RD37</accession>
<name>A0ABV7RD37_9NEIS</name>
<evidence type="ECO:0000313" key="2">
    <source>
        <dbReference type="EMBL" id="MFC3530808.1"/>
    </source>
</evidence>
<protein>
    <submittedName>
        <fullName evidence="2">Uncharacterized protein</fullName>
    </submittedName>
</protein>
<feature type="signal peptide" evidence="1">
    <location>
        <begin position="1"/>
        <end position="29"/>
    </location>
</feature>
<dbReference type="RefSeq" id="WP_386087584.1">
    <property type="nucleotide sequence ID" value="NZ_JBHRXN010000002.1"/>
</dbReference>
<feature type="chain" id="PRO_5047145556" evidence="1">
    <location>
        <begin position="30"/>
        <end position="599"/>
    </location>
</feature>
<evidence type="ECO:0000313" key="3">
    <source>
        <dbReference type="Proteomes" id="UP001595741"/>
    </source>
</evidence>
<evidence type="ECO:0000256" key="1">
    <source>
        <dbReference type="SAM" id="SignalP"/>
    </source>
</evidence>
<sequence length="599" mass="61388">MKSSTLSSTLKAVCMGLAMMLGTLTPAAAANVNQLDMEMDGNIIADSLNPAPNDWADMYTVTGGIGIPKTSPPTNFFAPTFSRDFDPNSNKDSTTFTTGSKDTLNIGGGGWQCVGSNNVNDKTDVLNAYAVAYKNPGDGHIIIYFAMEVASNEGTKDVGFWFLKDGTVGCTAGTKATNFSGNHQDGDLLIVSEYTKGGGVSTIKAFRWNGGANGSLDVNNPVVTGADCKNTTGTICATVNSKALKAGTDIPWLTKAKQSNPSEPGLTAADLDTGMFFEGGIDLTANNLSSCFSLFMADTRSSATPNSTLFDFTVGDFKLCGIRAEKTCGQATVDSDAVSFISPFTIKIYSTGAGAVNNVQFKETDALTGESCQIVSVNGDTSKAGPLTANTFVKVADTLDSSAPVTVAISCDGSKNSFNNSIAVTAGSAAGGSDLSTSATVGDTGANACKAAPNSVLDVVKDCAGMRLVVNGSNPLTLATDVKIKVSNSGNEAVDGLLVSDTKVKAADLKPVLCSDYKTAATAPTQLKPGDQACWAGSYVPTAADVPSGPSNAKFSDTATATATGVLSGVSRTASDDATCYLCDLDVDGVPDVLEIPTN</sequence>
<comment type="caution">
    <text evidence="2">The sequence shown here is derived from an EMBL/GenBank/DDBJ whole genome shotgun (WGS) entry which is preliminary data.</text>
</comment>
<dbReference type="EMBL" id="JBHRXN010000002">
    <property type="protein sequence ID" value="MFC3530808.1"/>
    <property type="molecule type" value="Genomic_DNA"/>
</dbReference>
<organism evidence="2 3">
    <name type="scientific">Vogesella facilis</name>
    <dbReference type="NCBI Taxonomy" id="1655232"/>
    <lineage>
        <taxon>Bacteria</taxon>
        <taxon>Pseudomonadati</taxon>
        <taxon>Pseudomonadota</taxon>
        <taxon>Betaproteobacteria</taxon>
        <taxon>Neisseriales</taxon>
        <taxon>Chromobacteriaceae</taxon>
        <taxon>Vogesella</taxon>
    </lineage>
</organism>
<proteinExistence type="predicted"/>
<keyword evidence="3" id="KW-1185">Reference proteome</keyword>
<gene>
    <name evidence="2" type="ORF">ACFOLG_01280</name>
</gene>
<keyword evidence="1" id="KW-0732">Signal</keyword>
<reference evidence="3" key="1">
    <citation type="journal article" date="2019" name="Int. J. Syst. Evol. Microbiol.">
        <title>The Global Catalogue of Microorganisms (GCM) 10K type strain sequencing project: providing services to taxonomists for standard genome sequencing and annotation.</title>
        <authorList>
            <consortium name="The Broad Institute Genomics Platform"/>
            <consortium name="The Broad Institute Genome Sequencing Center for Infectious Disease"/>
            <person name="Wu L."/>
            <person name="Ma J."/>
        </authorList>
    </citation>
    <scope>NUCLEOTIDE SEQUENCE [LARGE SCALE GENOMIC DNA]</scope>
    <source>
        <strain evidence="3">KCTC 42742</strain>
    </source>
</reference>
<dbReference type="Proteomes" id="UP001595741">
    <property type="component" value="Unassembled WGS sequence"/>
</dbReference>